<feature type="domain" description="Carboxylesterase type B" evidence="5">
    <location>
        <begin position="5"/>
        <end position="488"/>
    </location>
</feature>
<dbReference type="SUPFAM" id="SSF53474">
    <property type="entry name" value="alpha/beta-Hydrolases"/>
    <property type="match status" value="1"/>
</dbReference>
<dbReference type="RefSeq" id="WP_241715199.1">
    <property type="nucleotide sequence ID" value="NZ_JALBUF010000008.1"/>
</dbReference>
<evidence type="ECO:0000256" key="1">
    <source>
        <dbReference type="ARBA" id="ARBA00005964"/>
    </source>
</evidence>
<keyword evidence="2 4" id="KW-0378">Hydrolase</keyword>
<dbReference type="PRINTS" id="PR00878">
    <property type="entry name" value="CHOLNESTRASE"/>
</dbReference>
<dbReference type="PROSITE" id="PS00122">
    <property type="entry name" value="CARBOXYLESTERASE_B_1"/>
    <property type="match status" value="1"/>
</dbReference>
<gene>
    <name evidence="6" type="primary">pnbA</name>
    <name evidence="6" type="ORF">MM817_02326</name>
</gene>
<evidence type="ECO:0000313" key="7">
    <source>
        <dbReference type="Proteomes" id="UP001139263"/>
    </source>
</evidence>
<evidence type="ECO:0000256" key="3">
    <source>
        <dbReference type="PIRSR" id="PIRSR600997-1"/>
    </source>
</evidence>
<organism evidence="6 7">
    <name type="scientific">Sulfoacidibacillus ferrooxidans</name>
    <dbReference type="NCBI Taxonomy" id="2005001"/>
    <lineage>
        <taxon>Bacteria</taxon>
        <taxon>Bacillati</taxon>
        <taxon>Bacillota</taxon>
        <taxon>Bacilli</taxon>
        <taxon>Bacillales</taxon>
        <taxon>Alicyclobacillaceae</taxon>
        <taxon>Sulfoacidibacillus</taxon>
    </lineage>
</organism>
<dbReference type="EC" id="3.1.1.-" evidence="4"/>
<dbReference type="InterPro" id="IPR029058">
    <property type="entry name" value="AB_hydrolase_fold"/>
</dbReference>
<feature type="active site" description="Charge relay system" evidence="3">
    <location>
        <position position="403"/>
    </location>
</feature>
<sequence length="493" mass="54861">MTTIIAETQYGRVQGVQEGAVNVWRGIPFARPPLEERRFGPPEPPLAWKGVRNTTRFGQGCVQVEARDILDFAAVPPDQQSEDCLSLNVWSPKSHISPCSVMVWIHGGSFVMGSGGLPVYDGASFAKQGGLVVVTINYRLGPFGFLYLGEKFGNDREKYTGNTGLLDQVAALQWVHDNIAAFGGDPNRVTVAGESAGAMSISALLTMPTARGLFHQVIVQSGVGILPPLDRVARTAVTEVFIKRLGLTRESMSRLYTIPPKSLLEASRGLPWLPMIDDVHLTTPFWQAIAAGEAAGIPVLVGFNRDEYRYFMDPSWQQLDDAAMIKNFEASLVGPIDPRIRDRYINSHKGELLYQALADIGTTALFGYPSQQFAALQSIHAPVWTYRFDWESRAHNGVLRACHAMELPFVFNTLDAPGVRNFTGTSNDQSQLVSQMHSTWIAFVRDGVPRTPEVTNWPQCNKDHRYTMIFNVQCRVTEELDDEVLRLWEEMFN</sequence>
<proteinExistence type="inferred from homology"/>
<dbReference type="Gene3D" id="3.40.50.1820">
    <property type="entry name" value="alpha/beta hydrolase"/>
    <property type="match status" value="1"/>
</dbReference>
<reference evidence="6" key="1">
    <citation type="submission" date="2022-03" db="EMBL/GenBank/DDBJ databases">
        <title>Draft Genome Sequence of Firmicute Strain S0AB, a Heterotrophic Iron/Sulfur-Oxidizing Extreme Acidophile.</title>
        <authorList>
            <person name="Vergara E."/>
            <person name="Pakostova E."/>
            <person name="Johnson D.B."/>
            <person name="Holmes D.S."/>
        </authorList>
    </citation>
    <scope>NUCLEOTIDE SEQUENCE</scope>
    <source>
        <strain evidence="6">S0AB</strain>
    </source>
</reference>
<accession>A0A9X2AFG1</accession>
<dbReference type="GO" id="GO:0004104">
    <property type="term" value="F:cholinesterase activity"/>
    <property type="evidence" value="ECO:0007669"/>
    <property type="project" value="InterPro"/>
</dbReference>
<dbReference type="EMBL" id="JALBUF010000008">
    <property type="protein sequence ID" value="MCI0184031.1"/>
    <property type="molecule type" value="Genomic_DNA"/>
</dbReference>
<dbReference type="InterPro" id="IPR002018">
    <property type="entry name" value="CarbesteraseB"/>
</dbReference>
<comment type="caution">
    <text evidence="6">The sequence shown here is derived from an EMBL/GenBank/DDBJ whole genome shotgun (WGS) entry which is preliminary data.</text>
</comment>
<evidence type="ECO:0000256" key="4">
    <source>
        <dbReference type="RuleBase" id="RU361235"/>
    </source>
</evidence>
<dbReference type="AlphaFoldDB" id="A0A9X2AFG1"/>
<feature type="active site" description="Acyl-ester intermediate" evidence="3">
    <location>
        <position position="195"/>
    </location>
</feature>
<comment type="similarity">
    <text evidence="1 4">Belongs to the type-B carboxylesterase/lipase family.</text>
</comment>
<feature type="active site" description="Charge relay system" evidence="3">
    <location>
        <position position="307"/>
    </location>
</feature>
<evidence type="ECO:0000256" key="2">
    <source>
        <dbReference type="ARBA" id="ARBA00022801"/>
    </source>
</evidence>
<dbReference type="InterPro" id="IPR050309">
    <property type="entry name" value="Type-B_Carboxylest/Lipase"/>
</dbReference>
<evidence type="ECO:0000313" key="6">
    <source>
        <dbReference type="EMBL" id="MCI0184031.1"/>
    </source>
</evidence>
<protein>
    <recommendedName>
        <fullName evidence="4">Carboxylic ester hydrolase</fullName>
        <ecNumber evidence="4">3.1.1.-</ecNumber>
    </recommendedName>
</protein>
<dbReference type="Proteomes" id="UP001139263">
    <property type="component" value="Unassembled WGS sequence"/>
</dbReference>
<dbReference type="InterPro" id="IPR000997">
    <property type="entry name" value="Cholinesterase"/>
</dbReference>
<dbReference type="InterPro" id="IPR019826">
    <property type="entry name" value="Carboxylesterase_B_AS"/>
</dbReference>
<dbReference type="PANTHER" id="PTHR11559">
    <property type="entry name" value="CARBOXYLESTERASE"/>
    <property type="match status" value="1"/>
</dbReference>
<keyword evidence="7" id="KW-1185">Reference proteome</keyword>
<dbReference type="Pfam" id="PF00135">
    <property type="entry name" value="COesterase"/>
    <property type="match status" value="1"/>
</dbReference>
<name>A0A9X2AFG1_9BACL</name>
<evidence type="ECO:0000259" key="5">
    <source>
        <dbReference type="Pfam" id="PF00135"/>
    </source>
</evidence>